<gene>
    <name evidence="2" type="ORF">Voc01_047400</name>
</gene>
<dbReference type="RefSeq" id="WP_203929745.1">
    <property type="nucleotide sequence ID" value="NZ_BOPH01000069.1"/>
</dbReference>
<evidence type="ECO:0000259" key="1">
    <source>
        <dbReference type="Pfam" id="PF20208"/>
    </source>
</evidence>
<dbReference type="EMBL" id="BOPH01000069">
    <property type="protein sequence ID" value="GIJ69823.1"/>
    <property type="molecule type" value="Genomic_DNA"/>
</dbReference>
<dbReference type="Pfam" id="PF20208">
    <property type="entry name" value="ARPP-1"/>
    <property type="match status" value="1"/>
</dbReference>
<name>A0A8J4ECS7_9ACTN</name>
<accession>A0A8J4ECS7</accession>
<evidence type="ECO:0000313" key="2">
    <source>
        <dbReference type="EMBL" id="GIJ69823.1"/>
    </source>
</evidence>
<evidence type="ECO:0000313" key="3">
    <source>
        <dbReference type="Proteomes" id="UP000635606"/>
    </source>
</evidence>
<protein>
    <recommendedName>
        <fullName evidence="1">ARG and Rhodanese-Phosphatase-superfamily-associated domain-containing protein</fullName>
    </recommendedName>
</protein>
<dbReference type="Proteomes" id="UP000635606">
    <property type="component" value="Unassembled WGS sequence"/>
</dbReference>
<dbReference type="AlphaFoldDB" id="A0A8J4ECS7"/>
<sequence>MTALAMIDLAGFRLGVPQRAGVLTVVPVFGPAYPGVLSPRDGVKLARVDGYGTVILRNPGSDGVAIVPLHIGYVQDGAQNHALCRSAFLAAGQELRFTDACCVQETTGGYLGERDQWFFTLPVELRAAALELRGEANYSKLWGAISRLNRGYGLPGRGHLESILARKRNVLTQFRSRLELVAEQLGALFFLGSRLVGAEIAPSPAYFADVWPALVCFAYGPAAMRREPVAESAVEPYAVSTLDELESARAADVAARADEVRGWIDAANWTAPAVTEEDRYLHMRLCTVDGERVAGQVVLADDRPVYASLFSKEIN</sequence>
<comment type="caution">
    <text evidence="2">The sequence shown here is derived from an EMBL/GenBank/DDBJ whole genome shotgun (WGS) entry which is preliminary data.</text>
</comment>
<proteinExistence type="predicted"/>
<dbReference type="InterPro" id="IPR046699">
    <property type="entry name" value="ARPP-1"/>
</dbReference>
<feature type="domain" description="ARG and Rhodanese-Phosphatase-superfamily-associated" evidence="1">
    <location>
        <begin position="13"/>
        <end position="283"/>
    </location>
</feature>
<organism evidence="2 3">
    <name type="scientific">Virgisporangium ochraceum</name>
    <dbReference type="NCBI Taxonomy" id="65505"/>
    <lineage>
        <taxon>Bacteria</taxon>
        <taxon>Bacillati</taxon>
        <taxon>Actinomycetota</taxon>
        <taxon>Actinomycetes</taxon>
        <taxon>Micromonosporales</taxon>
        <taxon>Micromonosporaceae</taxon>
        <taxon>Virgisporangium</taxon>
    </lineage>
</organism>
<keyword evidence="3" id="KW-1185">Reference proteome</keyword>
<reference evidence="2" key="1">
    <citation type="submission" date="2021-01" db="EMBL/GenBank/DDBJ databases">
        <title>Whole genome shotgun sequence of Virgisporangium ochraceum NBRC 16418.</title>
        <authorList>
            <person name="Komaki H."/>
            <person name="Tamura T."/>
        </authorList>
    </citation>
    <scope>NUCLEOTIDE SEQUENCE</scope>
    <source>
        <strain evidence="2">NBRC 16418</strain>
    </source>
</reference>